<feature type="region of interest" description="Disordered" evidence="2">
    <location>
        <begin position="183"/>
        <end position="214"/>
    </location>
</feature>
<dbReference type="PANTHER" id="PTHR43747">
    <property type="entry name" value="FAD-BINDING PROTEIN"/>
    <property type="match status" value="1"/>
</dbReference>
<evidence type="ECO:0000313" key="5">
    <source>
        <dbReference type="Proteomes" id="UP001599542"/>
    </source>
</evidence>
<protein>
    <submittedName>
        <fullName evidence="4">NAD(P)/FAD-dependent oxidoreductase</fullName>
        <ecNumber evidence="4">1.-.-.-</ecNumber>
    </submittedName>
</protein>
<evidence type="ECO:0000256" key="1">
    <source>
        <dbReference type="ARBA" id="ARBA00038396"/>
    </source>
</evidence>
<keyword evidence="4" id="KW-0560">Oxidoreductase</keyword>
<dbReference type="InterPro" id="IPR036188">
    <property type="entry name" value="FAD/NAD-bd_sf"/>
</dbReference>
<keyword evidence="5" id="KW-1185">Reference proteome</keyword>
<dbReference type="Proteomes" id="UP001599542">
    <property type="component" value="Unassembled WGS sequence"/>
</dbReference>
<sequence>MSGRYEVVVVGGGPAGVAAASVLARVGRGVLLVDGGRGPAPVGEALPAVARVLLRDLGAEGVLTEGHLPCPANRSAWGSAVLGSTDSILDPHGHGWHLDRPRFDRQLRARARAQGVHLAERTTARPLDRTPDGGWTVELRGAGTRTVRCRWIVDATGRRAAVATACGARRLVRDRLVAVHLTLPPADPPPADPPGGDLPGGDRTTTVESAPDGWWYTAPLPTGRRLLAWYADADTPGGPQAFSARLAATRYVAPLAALHPRPAAGGLRRAPAHTAHLDDVHGEGWIAAGDAALAFDPLSSQGILTALFTGLRAGQAVHARLGGDRTAPADYAREVAAVRDTYLRHHRAHYAAERRWSDRPFWQRRQLTATRAASTTPEETPA</sequence>
<dbReference type="Gene3D" id="3.30.9.100">
    <property type="match status" value="1"/>
</dbReference>
<gene>
    <name evidence="4" type="ORF">ACFW6T_16485</name>
</gene>
<dbReference type="InterPro" id="IPR050816">
    <property type="entry name" value="Flavin-dep_Halogenase_NPB"/>
</dbReference>
<organism evidence="4 5">
    <name type="scientific">Kitasatospora phosalacinea</name>
    <dbReference type="NCBI Taxonomy" id="2065"/>
    <lineage>
        <taxon>Bacteria</taxon>
        <taxon>Bacillati</taxon>
        <taxon>Actinomycetota</taxon>
        <taxon>Actinomycetes</taxon>
        <taxon>Kitasatosporales</taxon>
        <taxon>Streptomycetaceae</taxon>
        <taxon>Kitasatospora</taxon>
    </lineage>
</organism>
<name>A0ABW6GLF7_9ACTN</name>
<comment type="similarity">
    <text evidence="1">Belongs to the flavin-dependent halogenase family. Bacterial tryptophan halogenase subfamily.</text>
</comment>
<evidence type="ECO:0000256" key="2">
    <source>
        <dbReference type="SAM" id="MobiDB-lite"/>
    </source>
</evidence>
<dbReference type="Gene3D" id="3.50.50.60">
    <property type="entry name" value="FAD/NAD(P)-binding domain"/>
    <property type="match status" value="1"/>
</dbReference>
<dbReference type="PRINTS" id="PR00420">
    <property type="entry name" value="RNGMNOXGNASE"/>
</dbReference>
<dbReference type="SUPFAM" id="SSF51905">
    <property type="entry name" value="FAD/NAD(P)-binding domain"/>
    <property type="match status" value="1"/>
</dbReference>
<dbReference type="EC" id="1.-.-.-" evidence="4"/>
<dbReference type="RefSeq" id="WP_380315461.1">
    <property type="nucleotide sequence ID" value="NZ_JBHYPW010000001.1"/>
</dbReference>
<dbReference type="InterPro" id="IPR002938">
    <property type="entry name" value="FAD-bd"/>
</dbReference>
<evidence type="ECO:0000313" key="4">
    <source>
        <dbReference type="EMBL" id="MFE1353579.1"/>
    </source>
</evidence>
<dbReference type="GO" id="GO:0016491">
    <property type="term" value="F:oxidoreductase activity"/>
    <property type="evidence" value="ECO:0007669"/>
    <property type="project" value="UniProtKB-KW"/>
</dbReference>
<reference evidence="4 5" key="1">
    <citation type="submission" date="2024-09" db="EMBL/GenBank/DDBJ databases">
        <title>The Natural Products Discovery Center: Release of the First 8490 Sequenced Strains for Exploring Actinobacteria Biosynthetic Diversity.</title>
        <authorList>
            <person name="Kalkreuter E."/>
            <person name="Kautsar S.A."/>
            <person name="Yang D."/>
            <person name="Bader C.D."/>
            <person name="Teijaro C.N."/>
            <person name="Fluegel L."/>
            <person name="Davis C.M."/>
            <person name="Simpson J.R."/>
            <person name="Lauterbach L."/>
            <person name="Steele A.D."/>
            <person name="Gui C."/>
            <person name="Meng S."/>
            <person name="Li G."/>
            <person name="Viehrig K."/>
            <person name="Ye F."/>
            <person name="Su P."/>
            <person name="Kiefer A.F."/>
            <person name="Nichols A."/>
            <person name="Cepeda A.J."/>
            <person name="Yan W."/>
            <person name="Fan B."/>
            <person name="Jiang Y."/>
            <person name="Adhikari A."/>
            <person name="Zheng C.-J."/>
            <person name="Schuster L."/>
            <person name="Cowan T.M."/>
            <person name="Smanski M.J."/>
            <person name="Chevrette M.G."/>
            <person name="De Carvalho L.P.S."/>
            <person name="Shen B."/>
        </authorList>
    </citation>
    <scope>NUCLEOTIDE SEQUENCE [LARGE SCALE GENOMIC DNA]</scope>
    <source>
        <strain evidence="4 5">NPDC058753</strain>
    </source>
</reference>
<comment type="caution">
    <text evidence="4">The sequence shown here is derived from an EMBL/GenBank/DDBJ whole genome shotgun (WGS) entry which is preliminary data.</text>
</comment>
<dbReference type="EMBL" id="JBHYPX010000030">
    <property type="protein sequence ID" value="MFE1353579.1"/>
    <property type="molecule type" value="Genomic_DNA"/>
</dbReference>
<dbReference type="PANTHER" id="PTHR43747:SF1">
    <property type="entry name" value="SLR1998 PROTEIN"/>
    <property type="match status" value="1"/>
</dbReference>
<evidence type="ECO:0000259" key="3">
    <source>
        <dbReference type="Pfam" id="PF01494"/>
    </source>
</evidence>
<proteinExistence type="inferred from homology"/>
<dbReference type="Pfam" id="PF01494">
    <property type="entry name" value="FAD_binding_3"/>
    <property type="match status" value="1"/>
</dbReference>
<accession>A0ABW6GLF7</accession>
<feature type="domain" description="FAD-binding" evidence="3">
    <location>
        <begin position="5"/>
        <end position="307"/>
    </location>
</feature>